<accession>A0A2Z7BEF6</accession>
<name>A0A2Z7BEF6_9LAMI</name>
<dbReference type="AlphaFoldDB" id="A0A2Z7BEF6"/>
<evidence type="ECO:0000313" key="1">
    <source>
        <dbReference type="EMBL" id="KZV32610.1"/>
    </source>
</evidence>
<evidence type="ECO:0000313" key="2">
    <source>
        <dbReference type="Proteomes" id="UP000250235"/>
    </source>
</evidence>
<gene>
    <name evidence="1" type="ORF">F511_17036</name>
</gene>
<reference evidence="1 2" key="1">
    <citation type="journal article" date="2015" name="Proc. Natl. Acad. Sci. U.S.A.">
        <title>The resurrection genome of Boea hygrometrica: A blueprint for survival of dehydration.</title>
        <authorList>
            <person name="Xiao L."/>
            <person name="Yang G."/>
            <person name="Zhang L."/>
            <person name="Yang X."/>
            <person name="Zhao S."/>
            <person name="Ji Z."/>
            <person name="Zhou Q."/>
            <person name="Hu M."/>
            <person name="Wang Y."/>
            <person name="Chen M."/>
            <person name="Xu Y."/>
            <person name="Jin H."/>
            <person name="Xiao X."/>
            <person name="Hu G."/>
            <person name="Bao F."/>
            <person name="Hu Y."/>
            <person name="Wan P."/>
            <person name="Li L."/>
            <person name="Deng X."/>
            <person name="Kuang T."/>
            <person name="Xiang C."/>
            <person name="Zhu J.K."/>
            <person name="Oliver M.J."/>
            <person name="He Y."/>
        </authorList>
    </citation>
    <scope>NUCLEOTIDE SEQUENCE [LARGE SCALE GENOMIC DNA]</scope>
    <source>
        <strain evidence="2">cv. XS01</strain>
    </source>
</reference>
<dbReference type="EMBL" id="KV006408">
    <property type="protein sequence ID" value="KZV32610.1"/>
    <property type="molecule type" value="Genomic_DNA"/>
</dbReference>
<keyword evidence="2" id="KW-1185">Reference proteome</keyword>
<organism evidence="1 2">
    <name type="scientific">Dorcoceras hygrometricum</name>
    <dbReference type="NCBI Taxonomy" id="472368"/>
    <lineage>
        <taxon>Eukaryota</taxon>
        <taxon>Viridiplantae</taxon>
        <taxon>Streptophyta</taxon>
        <taxon>Embryophyta</taxon>
        <taxon>Tracheophyta</taxon>
        <taxon>Spermatophyta</taxon>
        <taxon>Magnoliopsida</taxon>
        <taxon>eudicotyledons</taxon>
        <taxon>Gunneridae</taxon>
        <taxon>Pentapetalae</taxon>
        <taxon>asterids</taxon>
        <taxon>lamiids</taxon>
        <taxon>Lamiales</taxon>
        <taxon>Gesneriaceae</taxon>
        <taxon>Didymocarpoideae</taxon>
        <taxon>Trichosporeae</taxon>
        <taxon>Loxocarpinae</taxon>
        <taxon>Dorcoceras</taxon>
    </lineage>
</organism>
<dbReference type="Proteomes" id="UP000250235">
    <property type="component" value="Unassembled WGS sequence"/>
</dbReference>
<protein>
    <submittedName>
        <fullName evidence="1">Uncharacterized protein</fullName>
    </submittedName>
</protein>
<proteinExistence type="predicted"/>
<sequence length="102" mass="10814">MHAAVKEHRSLRPAKQLAVISIEPLYPHSVSTEEIIGTTHLSAGHNVALSQALNRSMAQYLTTDCDDITADVIIADPSTDSADVTTADPSCCLLILLTSSSP</sequence>